<reference evidence="1" key="1">
    <citation type="submission" date="2021-03" db="EMBL/GenBank/DDBJ databases">
        <authorList>
            <consortium name="DOE Joint Genome Institute"/>
            <person name="Ahrendt S."/>
            <person name="Looney B.P."/>
            <person name="Miyauchi S."/>
            <person name="Morin E."/>
            <person name="Drula E."/>
            <person name="Courty P.E."/>
            <person name="Chicoki N."/>
            <person name="Fauchery L."/>
            <person name="Kohler A."/>
            <person name="Kuo A."/>
            <person name="Labutti K."/>
            <person name="Pangilinan J."/>
            <person name="Lipzen A."/>
            <person name="Riley R."/>
            <person name="Andreopoulos W."/>
            <person name="He G."/>
            <person name="Johnson J."/>
            <person name="Barry K.W."/>
            <person name="Grigoriev I.V."/>
            <person name="Nagy L."/>
            <person name="Hibbett D."/>
            <person name="Henrissat B."/>
            <person name="Matheny P.B."/>
            <person name="Labbe J."/>
            <person name="Martin F."/>
        </authorList>
    </citation>
    <scope>NUCLEOTIDE SEQUENCE</scope>
    <source>
        <strain evidence="1">HHB10654</strain>
    </source>
</reference>
<name>A0ACB8STR2_9AGAM</name>
<organism evidence="1 2">
    <name type="scientific">Artomyces pyxidatus</name>
    <dbReference type="NCBI Taxonomy" id="48021"/>
    <lineage>
        <taxon>Eukaryota</taxon>
        <taxon>Fungi</taxon>
        <taxon>Dikarya</taxon>
        <taxon>Basidiomycota</taxon>
        <taxon>Agaricomycotina</taxon>
        <taxon>Agaricomycetes</taxon>
        <taxon>Russulales</taxon>
        <taxon>Auriscalpiaceae</taxon>
        <taxon>Artomyces</taxon>
    </lineage>
</organism>
<evidence type="ECO:0000313" key="2">
    <source>
        <dbReference type="Proteomes" id="UP000814140"/>
    </source>
</evidence>
<accession>A0ACB8STR2</accession>
<protein>
    <submittedName>
        <fullName evidence="1">Uncharacterized protein</fullName>
    </submittedName>
</protein>
<reference evidence="1" key="2">
    <citation type="journal article" date="2022" name="New Phytol.">
        <title>Evolutionary transition to the ectomycorrhizal habit in the genomes of a hyperdiverse lineage of mushroom-forming fungi.</title>
        <authorList>
            <person name="Looney B."/>
            <person name="Miyauchi S."/>
            <person name="Morin E."/>
            <person name="Drula E."/>
            <person name="Courty P.E."/>
            <person name="Kohler A."/>
            <person name="Kuo A."/>
            <person name="LaButti K."/>
            <person name="Pangilinan J."/>
            <person name="Lipzen A."/>
            <person name="Riley R."/>
            <person name="Andreopoulos W."/>
            <person name="He G."/>
            <person name="Johnson J."/>
            <person name="Nolan M."/>
            <person name="Tritt A."/>
            <person name="Barry K.W."/>
            <person name="Grigoriev I.V."/>
            <person name="Nagy L.G."/>
            <person name="Hibbett D."/>
            <person name="Henrissat B."/>
            <person name="Matheny P.B."/>
            <person name="Labbe J."/>
            <person name="Martin F.M."/>
        </authorList>
    </citation>
    <scope>NUCLEOTIDE SEQUENCE</scope>
    <source>
        <strain evidence="1">HHB10654</strain>
    </source>
</reference>
<comment type="caution">
    <text evidence="1">The sequence shown here is derived from an EMBL/GenBank/DDBJ whole genome shotgun (WGS) entry which is preliminary data.</text>
</comment>
<sequence length="462" mass="49450">MSFKTPATLPPAASFTASPSPSIASSIFTSRGSMSTVSTAPTSPERGQTQSKEASPQKDPTHPLTRRNLTIPAVALDAPTISDDMAASMAVSLLGHVLFLKSQVPFPVMQLARMPNGPSSKSKAARKRMELINAFDELSSHLHTTFSALATALARNKARYPSLHSEDKPESAVAPLATAYLAFVLGPTIGAPKSRVVLAVEGLEVKIWGARDDVGNRRVSENPARDTVVDEEAEEGEHDDAQDEEEDESEADESASEDEENEGFESEEIDSEMEEEGTDAADMPPDSPPPSEPSTSRSPSPSPAILRGRPALSPKPSPPHSPAPPSQRTQTHAEAQQILRAAERLLSRKLADAYAEGGGMACELAPTQTHVLLRAPRRFAHPAWLPRQNVTSSLDGMLADFLRESGLRSDGAPPSRRRGVKTEGVVVGCAGVAPDDEATGGEEEDDMIWWAWDGRLSGFADW</sequence>
<keyword evidence="2" id="KW-1185">Reference proteome</keyword>
<dbReference type="EMBL" id="MU277227">
    <property type="protein sequence ID" value="KAI0059340.1"/>
    <property type="molecule type" value="Genomic_DNA"/>
</dbReference>
<dbReference type="Proteomes" id="UP000814140">
    <property type="component" value="Unassembled WGS sequence"/>
</dbReference>
<gene>
    <name evidence="1" type="ORF">BV25DRAFT_1829129</name>
</gene>
<proteinExistence type="predicted"/>
<evidence type="ECO:0000313" key="1">
    <source>
        <dbReference type="EMBL" id="KAI0059340.1"/>
    </source>
</evidence>